<feature type="repeat" description="ANK" evidence="3">
    <location>
        <begin position="576"/>
        <end position="608"/>
    </location>
</feature>
<dbReference type="Proteomes" id="UP001159363">
    <property type="component" value="Chromosome 7"/>
</dbReference>
<keyword evidence="2 3" id="KW-0040">ANK repeat</keyword>
<dbReference type="PANTHER" id="PTHR24173">
    <property type="entry name" value="ANKYRIN REPEAT CONTAINING"/>
    <property type="match status" value="1"/>
</dbReference>
<evidence type="ECO:0000256" key="1">
    <source>
        <dbReference type="ARBA" id="ARBA00022737"/>
    </source>
</evidence>
<dbReference type="SUPFAM" id="SSF48403">
    <property type="entry name" value="Ankyrin repeat"/>
    <property type="match status" value="1"/>
</dbReference>
<comment type="caution">
    <text evidence="5">The sequence shown here is derived from an EMBL/GenBank/DDBJ whole genome shotgun (WGS) entry which is preliminary data.</text>
</comment>
<keyword evidence="6" id="KW-1185">Reference proteome</keyword>
<evidence type="ECO:0000256" key="3">
    <source>
        <dbReference type="PROSITE-ProRule" id="PRU00023"/>
    </source>
</evidence>
<feature type="region of interest" description="Disordered" evidence="4">
    <location>
        <begin position="313"/>
        <end position="379"/>
    </location>
</feature>
<proteinExistence type="predicted"/>
<evidence type="ECO:0000313" key="6">
    <source>
        <dbReference type="Proteomes" id="UP001159363"/>
    </source>
</evidence>
<dbReference type="InterPro" id="IPR002110">
    <property type="entry name" value="Ankyrin_rpt"/>
</dbReference>
<protein>
    <submittedName>
        <fullName evidence="5">Uncharacterized protein</fullName>
    </submittedName>
</protein>
<evidence type="ECO:0000256" key="4">
    <source>
        <dbReference type="SAM" id="MobiDB-lite"/>
    </source>
</evidence>
<gene>
    <name evidence="5" type="ORF">PR048_022528</name>
</gene>
<feature type="compositionally biased region" description="Basic and acidic residues" evidence="4">
    <location>
        <begin position="331"/>
        <end position="342"/>
    </location>
</feature>
<dbReference type="EMBL" id="JARBHB010000008">
    <property type="protein sequence ID" value="KAJ8878064.1"/>
    <property type="molecule type" value="Genomic_DNA"/>
</dbReference>
<sequence>MLLCSQLNQKEVTLSCSMQGFNAAMKSLEDTMTRGLHSQREQSEALGLLVSVVFHWQRLVTPWSRRETIARTSLRNLIGTKDEINLSRCLRTAKSLCPNTELYFPASTTCRNGVHRFEFCVGTPAVCRLTDRFRFFNLKAAVGASSIMVGGKITSAAGWEDRCLRFGKGEIVATRFYVQDIPPTHPCKAELCLHITQRTAFVWTKFSRILLANYVSLGIASMPIQDLDNRLQETQRLVEHLENKVDPSSLSVSSVVCGGCGGLVARALAFHQEDPGSLTGGVAPGFSLVGIVSDDAAGRRIFSGVSPRPCHAFPPQLHTHLASSSSAGMKGWEKRETPEKARQPGKSSDTIPDCKNSGVTRPGIEPGPPLVGGEQSNRSATVASVSIEETHNNYFEAYNKTVRYRDCSHPHLQEITELVRLTREYLLYIIWKKMTRTNEHHPVETHPKTVPLKNLKLIFGHRCPGAHTCVWFQVMDFNKHRNWTQLRIGLEAVLDHKSDVYGQLQYSLHFSNSQIFWIGFYGHTQLASILLCGGLSVDIDEPASDTMLHGAAEQGHVSLVKLLLDFGADINRRGISGMTPIMRAASWGKLEMVKVLFKAGADTTIKDSIGRTALQWAKTREKAEVVKILQQLPH</sequence>
<dbReference type="SMART" id="SM00248">
    <property type="entry name" value="ANK"/>
    <property type="match status" value="2"/>
</dbReference>
<accession>A0ABQ9H1C2</accession>
<dbReference type="Gene3D" id="1.25.40.20">
    <property type="entry name" value="Ankyrin repeat-containing domain"/>
    <property type="match status" value="1"/>
</dbReference>
<feature type="repeat" description="ANK" evidence="3">
    <location>
        <begin position="543"/>
        <end position="575"/>
    </location>
</feature>
<dbReference type="Pfam" id="PF12796">
    <property type="entry name" value="Ank_2"/>
    <property type="match status" value="1"/>
</dbReference>
<dbReference type="PROSITE" id="PS50088">
    <property type="entry name" value="ANK_REPEAT"/>
    <property type="match status" value="2"/>
</dbReference>
<evidence type="ECO:0000313" key="5">
    <source>
        <dbReference type="EMBL" id="KAJ8878064.1"/>
    </source>
</evidence>
<evidence type="ECO:0000256" key="2">
    <source>
        <dbReference type="ARBA" id="ARBA00023043"/>
    </source>
</evidence>
<name>A0ABQ9H1C2_9NEOP</name>
<dbReference type="PROSITE" id="PS50297">
    <property type="entry name" value="ANK_REP_REGION"/>
    <property type="match status" value="2"/>
</dbReference>
<reference evidence="5 6" key="1">
    <citation type="submission" date="2023-02" db="EMBL/GenBank/DDBJ databases">
        <title>LHISI_Scaffold_Assembly.</title>
        <authorList>
            <person name="Stuart O.P."/>
            <person name="Cleave R."/>
            <person name="Magrath M.J.L."/>
            <person name="Mikheyev A.S."/>
        </authorList>
    </citation>
    <scope>NUCLEOTIDE SEQUENCE [LARGE SCALE GENOMIC DNA]</scope>
    <source>
        <strain evidence="5">Daus_M_001</strain>
        <tissue evidence="5">Leg muscle</tissue>
    </source>
</reference>
<organism evidence="5 6">
    <name type="scientific">Dryococelus australis</name>
    <dbReference type="NCBI Taxonomy" id="614101"/>
    <lineage>
        <taxon>Eukaryota</taxon>
        <taxon>Metazoa</taxon>
        <taxon>Ecdysozoa</taxon>
        <taxon>Arthropoda</taxon>
        <taxon>Hexapoda</taxon>
        <taxon>Insecta</taxon>
        <taxon>Pterygota</taxon>
        <taxon>Neoptera</taxon>
        <taxon>Polyneoptera</taxon>
        <taxon>Phasmatodea</taxon>
        <taxon>Verophasmatodea</taxon>
        <taxon>Anareolatae</taxon>
        <taxon>Phasmatidae</taxon>
        <taxon>Eurycanthinae</taxon>
        <taxon>Dryococelus</taxon>
    </lineage>
</organism>
<dbReference type="PANTHER" id="PTHR24173:SF74">
    <property type="entry name" value="ANKYRIN REPEAT DOMAIN-CONTAINING PROTEIN 16"/>
    <property type="match status" value="1"/>
</dbReference>
<keyword evidence="1" id="KW-0677">Repeat</keyword>
<dbReference type="InterPro" id="IPR036770">
    <property type="entry name" value="Ankyrin_rpt-contain_sf"/>
</dbReference>